<dbReference type="PROSITE" id="PS50968">
    <property type="entry name" value="BIOTINYL_LIPOYL"/>
    <property type="match status" value="1"/>
</dbReference>
<feature type="compositionally biased region" description="Basic and acidic residues" evidence="7">
    <location>
        <begin position="114"/>
        <end position="124"/>
    </location>
</feature>
<dbReference type="GO" id="GO:0005737">
    <property type="term" value="C:cytoplasm"/>
    <property type="evidence" value="ECO:0007669"/>
    <property type="project" value="TreeGrafter"/>
</dbReference>
<dbReference type="Gene3D" id="3.30.559.10">
    <property type="entry name" value="Chloramphenicol acetyltransferase-like domain"/>
    <property type="match status" value="1"/>
</dbReference>
<dbReference type="PANTHER" id="PTHR43178:SF5">
    <property type="entry name" value="LIPOAMIDE ACYLTRANSFERASE COMPONENT OF BRANCHED-CHAIN ALPHA-KETO ACID DEHYDROGENASE COMPLEX, MITOCHONDRIAL"/>
    <property type="match status" value="1"/>
</dbReference>
<feature type="region of interest" description="Disordered" evidence="7">
    <location>
        <begin position="81"/>
        <end position="124"/>
    </location>
</feature>
<dbReference type="PROSITE" id="PS51826">
    <property type="entry name" value="PSBD"/>
    <property type="match status" value="1"/>
</dbReference>
<dbReference type="AlphaFoldDB" id="A0A6B1D8V2"/>
<dbReference type="InterPro" id="IPR050743">
    <property type="entry name" value="2-oxoacid_DH_E2_comp"/>
</dbReference>
<dbReference type="EC" id="2.3.1.-" evidence="6"/>
<dbReference type="GO" id="GO:0031405">
    <property type="term" value="F:lipoic acid binding"/>
    <property type="evidence" value="ECO:0007669"/>
    <property type="project" value="TreeGrafter"/>
</dbReference>
<dbReference type="InterPro" id="IPR001078">
    <property type="entry name" value="2-oxoacid_DH_actylTfrase"/>
</dbReference>
<dbReference type="InterPro" id="IPR004167">
    <property type="entry name" value="PSBD"/>
</dbReference>
<proteinExistence type="inferred from homology"/>
<dbReference type="InterPro" id="IPR000089">
    <property type="entry name" value="Biotin_lipoyl"/>
</dbReference>
<feature type="domain" description="Lipoyl-binding" evidence="8">
    <location>
        <begin position="2"/>
        <end position="77"/>
    </location>
</feature>
<dbReference type="SUPFAM" id="SSF52777">
    <property type="entry name" value="CoA-dependent acyltransferases"/>
    <property type="match status" value="1"/>
</dbReference>
<comment type="cofactor">
    <cofactor evidence="1 6">
        <name>(R)-lipoate</name>
        <dbReference type="ChEBI" id="CHEBI:83088"/>
    </cofactor>
</comment>
<dbReference type="GO" id="GO:0016407">
    <property type="term" value="F:acetyltransferase activity"/>
    <property type="evidence" value="ECO:0007669"/>
    <property type="project" value="TreeGrafter"/>
</dbReference>
<evidence type="ECO:0000256" key="3">
    <source>
        <dbReference type="ARBA" id="ARBA00022679"/>
    </source>
</evidence>
<evidence type="ECO:0000256" key="5">
    <source>
        <dbReference type="ARBA" id="ARBA00023315"/>
    </source>
</evidence>
<dbReference type="CDD" id="cd06849">
    <property type="entry name" value="lipoyl_domain"/>
    <property type="match status" value="1"/>
</dbReference>
<dbReference type="InterPro" id="IPR036625">
    <property type="entry name" value="E3-bd_dom_sf"/>
</dbReference>
<dbReference type="SUPFAM" id="SSF47005">
    <property type="entry name" value="Peripheral subunit-binding domain of 2-oxo acid dehydrogenase complex"/>
    <property type="match status" value="1"/>
</dbReference>
<keyword evidence="5 6" id="KW-0012">Acyltransferase</keyword>
<feature type="domain" description="Peripheral subunit-binding (PSBD)" evidence="9">
    <location>
        <begin position="129"/>
        <end position="166"/>
    </location>
</feature>
<evidence type="ECO:0000256" key="2">
    <source>
        <dbReference type="ARBA" id="ARBA00007317"/>
    </source>
</evidence>
<dbReference type="Gene3D" id="4.10.320.10">
    <property type="entry name" value="E3-binding domain"/>
    <property type="match status" value="1"/>
</dbReference>
<dbReference type="InterPro" id="IPR011053">
    <property type="entry name" value="Single_hybrid_motif"/>
</dbReference>
<dbReference type="Pfam" id="PF02817">
    <property type="entry name" value="E3_binding"/>
    <property type="match status" value="1"/>
</dbReference>
<dbReference type="Pfam" id="PF00198">
    <property type="entry name" value="2-oxoacid_dh"/>
    <property type="match status" value="1"/>
</dbReference>
<evidence type="ECO:0000259" key="8">
    <source>
        <dbReference type="PROSITE" id="PS50968"/>
    </source>
</evidence>
<dbReference type="InterPro" id="IPR003016">
    <property type="entry name" value="2-oxoA_DH_lipoyl-BS"/>
</dbReference>
<dbReference type="SUPFAM" id="SSF51230">
    <property type="entry name" value="Single hybrid motif"/>
    <property type="match status" value="1"/>
</dbReference>
<comment type="similarity">
    <text evidence="2 6">Belongs to the 2-oxoacid dehydrogenase family.</text>
</comment>
<dbReference type="PANTHER" id="PTHR43178">
    <property type="entry name" value="DIHYDROLIPOAMIDE ACETYLTRANSFERASE COMPONENT OF PYRUVATE DEHYDROGENASE COMPLEX"/>
    <property type="match status" value="1"/>
</dbReference>
<keyword evidence="3 6" id="KW-0808">Transferase</keyword>
<dbReference type="Gene3D" id="2.40.50.100">
    <property type="match status" value="1"/>
</dbReference>
<name>A0A6B1D8V2_9CHLR</name>
<evidence type="ECO:0000259" key="9">
    <source>
        <dbReference type="PROSITE" id="PS51826"/>
    </source>
</evidence>
<dbReference type="InterPro" id="IPR023213">
    <property type="entry name" value="CAT-like_dom_sf"/>
</dbReference>
<dbReference type="EMBL" id="VXMH01000069">
    <property type="protein sequence ID" value="MYC95863.1"/>
    <property type="molecule type" value="Genomic_DNA"/>
</dbReference>
<evidence type="ECO:0000256" key="4">
    <source>
        <dbReference type="ARBA" id="ARBA00022823"/>
    </source>
</evidence>
<protein>
    <recommendedName>
        <fullName evidence="6">Dihydrolipoamide acetyltransferase component of pyruvate dehydrogenase complex</fullName>
        <ecNumber evidence="6">2.3.1.-</ecNumber>
    </recommendedName>
</protein>
<dbReference type="Pfam" id="PF00364">
    <property type="entry name" value="Biotin_lipoyl"/>
    <property type="match status" value="1"/>
</dbReference>
<gene>
    <name evidence="10" type="ORF">F4X14_12945</name>
</gene>
<dbReference type="PROSITE" id="PS00189">
    <property type="entry name" value="LIPOYL"/>
    <property type="match status" value="1"/>
</dbReference>
<sequence length="426" mass="45242">MPTPVKMPQLGETVFEGTVARWLKQPGDPVQRQEPLLDITTDKIDTEVPAPAAGFLLKILAAEGATVQVGSVIAYIGDKEEEITEETEGPGKAVESSEETDRSAPSFPLPASRRAGEAASDAKPEGRAFVSPVVVRLSAEHNIDLDEVQGSGRQGRVTKKDLLAYIEAAKKQPPAAQPAAVLGVDEVLQPLSNMRQAIAEHMSRSVRTSPHVVTIFEADMTAVVRHRAAHKEEFAQKGVNLSFTPYFVAAVAAALGENPTVNSSWTDAGLMLRQRIHVGIAVAVPDGLVVPVIRDADEMNLQGLARTVNDLAVRARRGELSPDEMRGGTFTVTNHGTGGSLLGTPIINQPQAAILGVGKISKRAVVNSGGGSDGAPAEPLLPSADDTISIRPMSYLSFAFDHRILDGFGADSFLADVVKRLEHWGA</sequence>
<evidence type="ECO:0000313" key="10">
    <source>
        <dbReference type="EMBL" id="MYC95863.1"/>
    </source>
</evidence>
<keyword evidence="4 6" id="KW-0450">Lipoyl</keyword>
<reference evidence="10" key="1">
    <citation type="submission" date="2019-09" db="EMBL/GenBank/DDBJ databases">
        <title>Characterisation of the sponge microbiome using genome-centric metagenomics.</title>
        <authorList>
            <person name="Engelberts J.P."/>
            <person name="Robbins S.J."/>
            <person name="De Goeij J.M."/>
            <person name="Aranda M."/>
            <person name="Bell S.C."/>
            <person name="Webster N.S."/>
        </authorList>
    </citation>
    <scope>NUCLEOTIDE SEQUENCE</scope>
    <source>
        <strain evidence="10">SB0661_bin_32</strain>
    </source>
</reference>
<evidence type="ECO:0000256" key="6">
    <source>
        <dbReference type="RuleBase" id="RU003423"/>
    </source>
</evidence>
<evidence type="ECO:0000256" key="1">
    <source>
        <dbReference type="ARBA" id="ARBA00001938"/>
    </source>
</evidence>
<comment type="caution">
    <text evidence="10">The sequence shown here is derived from an EMBL/GenBank/DDBJ whole genome shotgun (WGS) entry which is preliminary data.</text>
</comment>
<evidence type="ECO:0000256" key="7">
    <source>
        <dbReference type="SAM" id="MobiDB-lite"/>
    </source>
</evidence>
<organism evidence="10">
    <name type="scientific">Caldilineaceae bacterium SB0661_bin_32</name>
    <dbReference type="NCBI Taxonomy" id="2605255"/>
    <lineage>
        <taxon>Bacteria</taxon>
        <taxon>Bacillati</taxon>
        <taxon>Chloroflexota</taxon>
        <taxon>Caldilineae</taxon>
        <taxon>Caldilineales</taxon>
        <taxon>Caldilineaceae</taxon>
    </lineage>
</organism>
<accession>A0A6B1D8V2</accession>